<keyword evidence="1 6" id="KW-0645">Protease</keyword>
<feature type="binding site" evidence="6">
    <location>
        <position position="172"/>
    </location>
    <ligand>
        <name>Zn(2+)</name>
        <dbReference type="ChEBI" id="CHEBI:29105"/>
        <note>catalytic</note>
    </ligand>
</feature>
<feature type="compositionally biased region" description="Pro residues" evidence="7">
    <location>
        <begin position="291"/>
        <end position="318"/>
    </location>
</feature>
<evidence type="ECO:0000313" key="9">
    <source>
        <dbReference type="EMBL" id="APJ03722.1"/>
    </source>
</evidence>
<dbReference type="Gene3D" id="3.40.390.10">
    <property type="entry name" value="Collagenase (Catalytic Domain)"/>
    <property type="match status" value="1"/>
</dbReference>
<comment type="caution">
    <text evidence="6">Lacks conserved residue(s) required for the propagation of feature annotation.</text>
</comment>
<dbReference type="RefSeq" id="WP_148697464.1">
    <property type="nucleotide sequence ID" value="NZ_CP017834.1"/>
</dbReference>
<dbReference type="InterPro" id="IPR001506">
    <property type="entry name" value="Peptidase_M12A"/>
</dbReference>
<evidence type="ECO:0000256" key="1">
    <source>
        <dbReference type="ARBA" id="ARBA00022670"/>
    </source>
</evidence>
<feature type="active site" evidence="6">
    <location>
        <position position="169"/>
    </location>
</feature>
<dbReference type="PANTHER" id="PTHR10127:SF780">
    <property type="entry name" value="METALLOENDOPEPTIDASE"/>
    <property type="match status" value="1"/>
</dbReference>
<dbReference type="KEGG" id="saqi:AXG55_07300"/>
<dbReference type="PANTHER" id="PTHR10127">
    <property type="entry name" value="DISCOIDIN, CUB, EGF, LAMININ , AND ZINC METALLOPROTEASE DOMAIN CONTAINING"/>
    <property type="match status" value="1"/>
</dbReference>
<protein>
    <recommendedName>
        <fullName evidence="8">Peptidase M12A domain-containing protein</fullName>
    </recommendedName>
</protein>
<dbReference type="Pfam" id="PF01400">
    <property type="entry name" value="Astacin"/>
    <property type="match status" value="1"/>
</dbReference>
<dbReference type="SMART" id="SM00235">
    <property type="entry name" value="ZnMc"/>
    <property type="match status" value="1"/>
</dbReference>
<dbReference type="PROSITE" id="PS51864">
    <property type="entry name" value="ASTACIN"/>
    <property type="match status" value="1"/>
</dbReference>
<dbReference type="AlphaFoldDB" id="A0A1L4D0I8"/>
<evidence type="ECO:0000256" key="6">
    <source>
        <dbReference type="PROSITE-ProRule" id="PRU01211"/>
    </source>
</evidence>
<organism evidence="9 10">
    <name type="scientific">Silvanigrella aquatica</name>
    <dbReference type="NCBI Taxonomy" id="1915309"/>
    <lineage>
        <taxon>Bacteria</taxon>
        <taxon>Pseudomonadati</taxon>
        <taxon>Bdellovibrionota</taxon>
        <taxon>Oligoflexia</taxon>
        <taxon>Silvanigrellales</taxon>
        <taxon>Silvanigrellaceae</taxon>
        <taxon>Silvanigrella</taxon>
    </lineage>
</organism>
<dbReference type="Proteomes" id="UP000184731">
    <property type="component" value="Chromosome"/>
</dbReference>
<keyword evidence="10" id="KW-1185">Reference proteome</keyword>
<keyword evidence="5 6" id="KW-0482">Metalloprotease</keyword>
<dbReference type="InterPro" id="IPR034035">
    <property type="entry name" value="Astacin-like_dom"/>
</dbReference>
<sequence>MFIKKQYFAVIFGFIIGNASTVNVASAENAAEFKSPLDVNQSILLQNNNMADGFIIVEGDIIKRIQDDSSNRSKRSAPTYSPFWRNGKVYYQFATWHFTQNEMAAVKRAMNYIEQVAHIEFIPVSGSPYTNYISIQKLSSCSSEIGSVARGQVLSLGNGCIDNGTITHELMHALGFQHEHSRYDRDQYVDVYVENASYDERFNFNKHGPETMRYGSYDYNSVMHYDAYAFSEEKWDFSQFQKVRYPTIVPKAPVKLHQIGRKEYLSQGDVDALRKAYGNPVYKPTIQPQPDVRPQPQPVVTPHPNIRPQPVVTPNPEPVRPHPIKPEPTKTIWQEIKGIFSGFLNKFFN</sequence>
<feature type="binding site" evidence="6">
    <location>
        <position position="178"/>
    </location>
    <ligand>
        <name>Zn(2+)</name>
        <dbReference type="ChEBI" id="CHEBI:29105"/>
        <note>catalytic</note>
    </ligand>
</feature>
<proteinExistence type="predicted"/>
<dbReference type="PRINTS" id="PR00480">
    <property type="entry name" value="ASTACIN"/>
</dbReference>
<feature type="binding site" evidence="6">
    <location>
        <position position="168"/>
    </location>
    <ligand>
        <name>Zn(2+)</name>
        <dbReference type="ChEBI" id="CHEBI:29105"/>
        <note>catalytic</note>
    </ligand>
</feature>
<name>A0A1L4D0I8_9BACT</name>
<dbReference type="EMBL" id="CP017834">
    <property type="protein sequence ID" value="APJ03722.1"/>
    <property type="molecule type" value="Genomic_DNA"/>
</dbReference>
<dbReference type="InterPro" id="IPR006026">
    <property type="entry name" value="Peptidase_Metallo"/>
</dbReference>
<dbReference type="GO" id="GO:0008270">
    <property type="term" value="F:zinc ion binding"/>
    <property type="evidence" value="ECO:0007669"/>
    <property type="project" value="UniProtKB-UniRule"/>
</dbReference>
<feature type="region of interest" description="Disordered" evidence="7">
    <location>
        <begin position="283"/>
        <end position="327"/>
    </location>
</feature>
<dbReference type="STRING" id="1915309.AXG55_07300"/>
<evidence type="ECO:0000259" key="8">
    <source>
        <dbReference type="PROSITE" id="PS51864"/>
    </source>
</evidence>
<evidence type="ECO:0000256" key="5">
    <source>
        <dbReference type="ARBA" id="ARBA00023049"/>
    </source>
</evidence>
<dbReference type="GO" id="GO:0006508">
    <property type="term" value="P:proteolysis"/>
    <property type="evidence" value="ECO:0007669"/>
    <property type="project" value="UniProtKB-KW"/>
</dbReference>
<dbReference type="CDD" id="cd04280">
    <property type="entry name" value="ZnMc_astacin_like"/>
    <property type="match status" value="1"/>
</dbReference>
<evidence type="ECO:0000256" key="7">
    <source>
        <dbReference type="SAM" id="MobiDB-lite"/>
    </source>
</evidence>
<evidence type="ECO:0000256" key="2">
    <source>
        <dbReference type="ARBA" id="ARBA00022723"/>
    </source>
</evidence>
<keyword evidence="2 6" id="KW-0479">Metal-binding</keyword>
<dbReference type="OrthoDB" id="5117805at2"/>
<dbReference type="InterPro" id="IPR024079">
    <property type="entry name" value="MetalloPept_cat_dom_sf"/>
</dbReference>
<dbReference type="GO" id="GO:0004222">
    <property type="term" value="F:metalloendopeptidase activity"/>
    <property type="evidence" value="ECO:0007669"/>
    <property type="project" value="UniProtKB-UniRule"/>
</dbReference>
<dbReference type="SUPFAM" id="SSF55486">
    <property type="entry name" value="Metalloproteases ('zincins'), catalytic domain"/>
    <property type="match status" value="1"/>
</dbReference>
<gene>
    <name evidence="9" type="ORF">AXG55_07300</name>
</gene>
<reference evidence="9 10" key="1">
    <citation type="submission" date="2016-10" db="EMBL/GenBank/DDBJ databases">
        <title>Silvanigrella aquatica sp. nov., isolated from a freshwater lake located in the Black Forest, Germany, description of Silvanigrellaceae fam. nov., Silvanigrellales ord. nov., reclassification of the order Bdellovibrionales in the class Oligoflexia, reclassification of the families Bacteriovoracaceae and Halobacteriovoraceae in the new order Bacteriovoracales ord. nov., and reclassification of the family Pseudobacteriovoracaceae in the order Oligoflexiales.</title>
        <authorList>
            <person name="Hahn M.W."/>
            <person name="Schmidt J."/>
            <person name="Koll U."/>
            <person name="Rohde M."/>
            <person name="Verbag S."/>
            <person name="Pitt A."/>
            <person name="Nakai R."/>
            <person name="Naganuma T."/>
            <person name="Lang E."/>
        </authorList>
    </citation>
    <scope>NUCLEOTIDE SEQUENCE [LARGE SCALE GENOMIC DNA]</scope>
    <source>
        <strain evidence="9 10">MWH-Nonnen-W8red</strain>
    </source>
</reference>
<evidence type="ECO:0000313" key="10">
    <source>
        <dbReference type="Proteomes" id="UP000184731"/>
    </source>
</evidence>
<feature type="domain" description="Peptidase M12A" evidence="8">
    <location>
        <begin position="76"/>
        <end position="280"/>
    </location>
</feature>
<comment type="cofactor">
    <cofactor evidence="6">
        <name>Zn(2+)</name>
        <dbReference type="ChEBI" id="CHEBI:29105"/>
    </cofactor>
    <text evidence="6">Binds 1 zinc ion per subunit.</text>
</comment>
<keyword evidence="3 6" id="KW-0378">Hydrolase</keyword>
<evidence type="ECO:0000256" key="4">
    <source>
        <dbReference type="ARBA" id="ARBA00022833"/>
    </source>
</evidence>
<accession>A0A1L4D0I8</accession>
<evidence type="ECO:0000256" key="3">
    <source>
        <dbReference type="ARBA" id="ARBA00022801"/>
    </source>
</evidence>
<keyword evidence="4 6" id="KW-0862">Zinc</keyword>